<gene>
    <name evidence="1" type="ORF">T4D_12702</name>
</gene>
<dbReference type="Proteomes" id="UP000054995">
    <property type="component" value="Unassembled WGS sequence"/>
</dbReference>
<protein>
    <submittedName>
        <fullName evidence="1">Uncharacterized protein</fullName>
    </submittedName>
</protein>
<dbReference type="AlphaFoldDB" id="A0A0V1ECY9"/>
<keyword evidence="2" id="KW-1185">Reference proteome</keyword>
<organism evidence="1 2">
    <name type="scientific">Trichinella pseudospiralis</name>
    <name type="common">Parasitic roundworm</name>
    <dbReference type="NCBI Taxonomy" id="6337"/>
    <lineage>
        <taxon>Eukaryota</taxon>
        <taxon>Metazoa</taxon>
        <taxon>Ecdysozoa</taxon>
        <taxon>Nematoda</taxon>
        <taxon>Enoplea</taxon>
        <taxon>Dorylaimia</taxon>
        <taxon>Trichinellida</taxon>
        <taxon>Trichinellidae</taxon>
        <taxon>Trichinella</taxon>
    </lineage>
</organism>
<dbReference type="EMBL" id="JYDT01001047">
    <property type="protein sequence ID" value="KRY71671.1"/>
    <property type="molecule type" value="Genomic_DNA"/>
</dbReference>
<sequence>MARKMKNVEKETQTMTWNSAKKLKYMQNEKHKLEDLEYGKKP</sequence>
<accession>A0A0V1ECY9</accession>
<proteinExistence type="predicted"/>
<evidence type="ECO:0000313" key="2">
    <source>
        <dbReference type="Proteomes" id="UP000054995"/>
    </source>
</evidence>
<name>A0A0V1ECY9_TRIPS</name>
<evidence type="ECO:0000313" key="1">
    <source>
        <dbReference type="EMBL" id="KRY71671.1"/>
    </source>
</evidence>
<comment type="caution">
    <text evidence="1">The sequence shown here is derived from an EMBL/GenBank/DDBJ whole genome shotgun (WGS) entry which is preliminary data.</text>
</comment>
<reference evidence="1 2" key="1">
    <citation type="submission" date="2015-01" db="EMBL/GenBank/DDBJ databases">
        <title>Evolution of Trichinella species and genotypes.</title>
        <authorList>
            <person name="Korhonen P.K."/>
            <person name="Edoardo P."/>
            <person name="Giuseppe L.R."/>
            <person name="Gasser R.B."/>
        </authorList>
    </citation>
    <scope>NUCLEOTIDE SEQUENCE [LARGE SCALE GENOMIC DNA]</scope>
    <source>
        <strain evidence="1">ISS470</strain>
    </source>
</reference>